<sequence>MDPILRASIIDRSAYGCDLCRRPLSEDRWECHHRQLRAQGGKDSLANLLALHDRCHQWIHHHPAWSYGQGFLVPSYHDPLLWRVWRWRAVWMAPGAEWVLADPHPEQRGGAA</sequence>
<dbReference type="Proteomes" id="UP001589810">
    <property type="component" value="Unassembled WGS sequence"/>
</dbReference>
<dbReference type="EMBL" id="JBHLUD010000013">
    <property type="protein sequence ID" value="MFC0546904.1"/>
    <property type="molecule type" value="Genomic_DNA"/>
</dbReference>
<dbReference type="InterPro" id="IPR002711">
    <property type="entry name" value="HNH"/>
</dbReference>
<keyword evidence="2" id="KW-0378">Hydrolase</keyword>
<accession>A0ABV6N2Z7</accession>
<evidence type="ECO:0000313" key="2">
    <source>
        <dbReference type="EMBL" id="MFC0546904.1"/>
    </source>
</evidence>
<keyword evidence="2" id="KW-0540">Nuclease</keyword>
<dbReference type="SMART" id="SM00507">
    <property type="entry name" value="HNHc"/>
    <property type="match status" value="1"/>
</dbReference>
<reference evidence="2 3" key="1">
    <citation type="submission" date="2024-09" db="EMBL/GenBank/DDBJ databases">
        <authorList>
            <person name="Sun Q."/>
            <person name="Mori K."/>
        </authorList>
    </citation>
    <scope>NUCLEOTIDE SEQUENCE [LARGE SCALE GENOMIC DNA]</scope>
    <source>
        <strain evidence="2 3">TBRC 1432</strain>
    </source>
</reference>
<protein>
    <submittedName>
        <fullName evidence="2">HNH endonuclease</fullName>
    </submittedName>
</protein>
<dbReference type="GO" id="GO:0004519">
    <property type="term" value="F:endonuclease activity"/>
    <property type="evidence" value="ECO:0007669"/>
    <property type="project" value="UniProtKB-KW"/>
</dbReference>
<keyword evidence="2" id="KW-0255">Endonuclease</keyword>
<proteinExistence type="predicted"/>
<dbReference type="CDD" id="cd00085">
    <property type="entry name" value="HNHc"/>
    <property type="match status" value="1"/>
</dbReference>
<gene>
    <name evidence="2" type="ORF">ACFFH7_35715</name>
</gene>
<name>A0ABV6N2Z7_9PSEU</name>
<dbReference type="Pfam" id="PF01844">
    <property type="entry name" value="HNH"/>
    <property type="match status" value="1"/>
</dbReference>
<dbReference type="Gene3D" id="1.10.30.50">
    <property type="match status" value="1"/>
</dbReference>
<evidence type="ECO:0000259" key="1">
    <source>
        <dbReference type="SMART" id="SM00507"/>
    </source>
</evidence>
<feature type="domain" description="HNH nuclease" evidence="1">
    <location>
        <begin position="4"/>
        <end position="57"/>
    </location>
</feature>
<dbReference type="RefSeq" id="WP_273937142.1">
    <property type="nucleotide sequence ID" value="NZ_CP097263.1"/>
</dbReference>
<dbReference type="InterPro" id="IPR003615">
    <property type="entry name" value="HNH_nuc"/>
</dbReference>
<organism evidence="2 3">
    <name type="scientific">Kutzneria chonburiensis</name>
    <dbReference type="NCBI Taxonomy" id="1483604"/>
    <lineage>
        <taxon>Bacteria</taxon>
        <taxon>Bacillati</taxon>
        <taxon>Actinomycetota</taxon>
        <taxon>Actinomycetes</taxon>
        <taxon>Pseudonocardiales</taxon>
        <taxon>Pseudonocardiaceae</taxon>
        <taxon>Kutzneria</taxon>
    </lineage>
</organism>
<evidence type="ECO:0000313" key="3">
    <source>
        <dbReference type="Proteomes" id="UP001589810"/>
    </source>
</evidence>
<keyword evidence="3" id="KW-1185">Reference proteome</keyword>
<comment type="caution">
    <text evidence="2">The sequence shown here is derived from an EMBL/GenBank/DDBJ whole genome shotgun (WGS) entry which is preliminary data.</text>
</comment>